<organism evidence="1">
    <name type="scientific">virus sp. ctEfN2</name>
    <dbReference type="NCBI Taxonomy" id="2825810"/>
    <lineage>
        <taxon>Viruses</taxon>
    </lineage>
</organism>
<protein>
    <submittedName>
        <fullName evidence="1">Transcription elongation factor Elf1 like</fullName>
    </submittedName>
</protein>
<name>A0A8S5RM86_9VIRU</name>
<keyword evidence="1" id="KW-0648">Protein biosynthesis</keyword>
<sequence>MGKVKMEMKNNDYTSFFKTKPKKVERYIRCRKCGGNMEWSRDFPPQIKCTKCGYTVYPKPYEPDCIKLPETLEEYFELYEKVRMKKC</sequence>
<accession>A0A8S5RM86</accession>
<proteinExistence type="predicted"/>
<evidence type="ECO:0000313" key="1">
    <source>
        <dbReference type="EMBL" id="DAE32479.1"/>
    </source>
</evidence>
<keyword evidence="1" id="KW-0251">Elongation factor</keyword>
<reference evidence="1" key="1">
    <citation type="journal article" date="2021" name="Proc. Natl. Acad. Sci. U.S.A.">
        <title>A Catalog of Tens of Thousands of Viruses from Human Metagenomes Reveals Hidden Associations with Chronic Diseases.</title>
        <authorList>
            <person name="Tisza M.J."/>
            <person name="Buck C.B."/>
        </authorList>
    </citation>
    <scope>NUCLEOTIDE SEQUENCE</scope>
    <source>
        <strain evidence="1">CtEfN2</strain>
    </source>
</reference>
<dbReference type="EMBL" id="BK059123">
    <property type="protein sequence ID" value="DAE32479.1"/>
    <property type="molecule type" value="Genomic_DNA"/>
</dbReference>